<keyword evidence="2" id="KW-1185">Reference proteome</keyword>
<dbReference type="InterPro" id="IPR018106">
    <property type="entry name" value="CAP_CS_N"/>
</dbReference>
<evidence type="ECO:0000313" key="1">
    <source>
        <dbReference type="EMBL" id="BDU73743.1"/>
    </source>
</evidence>
<evidence type="ECO:0000313" key="2">
    <source>
        <dbReference type="Proteomes" id="UP001238179"/>
    </source>
</evidence>
<sequence>MPNREDVRTLLDRLETILGRLEASMPVWNDGAALLVQLESTLTRLDRTELRGPQAHTARLEALAAQGRLLERHLSDALQAMERFTSGEA</sequence>
<protein>
    <submittedName>
        <fullName evidence="1">Uncharacterized protein</fullName>
    </submittedName>
</protein>
<reference evidence="2" key="1">
    <citation type="journal article" date="2023" name="Int. J. Syst. Evol. Microbiol.">
        <title>Mesoterricola silvestris gen. nov., sp. nov., Mesoterricola sediminis sp. nov., Geothrix oryzae sp. nov., Geothrix edaphica sp. nov., Geothrix rubra sp. nov., and Geothrix limicola sp. nov., six novel members of Acidobacteriota isolated from soils.</title>
        <authorList>
            <person name="Itoh H."/>
            <person name="Sugisawa Y."/>
            <person name="Mise K."/>
            <person name="Xu Z."/>
            <person name="Kuniyasu M."/>
            <person name="Ushijima N."/>
            <person name="Kawano K."/>
            <person name="Kobayashi E."/>
            <person name="Shiratori Y."/>
            <person name="Masuda Y."/>
            <person name="Senoo K."/>
        </authorList>
    </citation>
    <scope>NUCLEOTIDE SEQUENCE [LARGE SCALE GENOMIC DNA]</scope>
    <source>
        <strain evidence="2">W79</strain>
    </source>
</reference>
<dbReference type="EMBL" id="AP027080">
    <property type="protein sequence ID" value="BDU73743.1"/>
    <property type="molecule type" value="Genomic_DNA"/>
</dbReference>
<dbReference type="AlphaFoldDB" id="A0AA48H8I4"/>
<dbReference type="KEGG" id="msil:METEAL_29170"/>
<dbReference type="PROSITE" id="PS01088">
    <property type="entry name" value="CAP_1"/>
    <property type="match status" value="1"/>
</dbReference>
<proteinExistence type="predicted"/>
<gene>
    <name evidence="1" type="ORF">METEAL_29170</name>
</gene>
<name>A0AA48H8I4_9BACT</name>
<dbReference type="Proteomes" id="UP001238179">
    <property type="component" value="Chromosome"/>
</dbReference>
<accession>A0AA48H8I4</accession>
<dbReference type="RefSeq" id="WP_316412412.1">
    <property type="nucleotide sequence ID" value="NZ_AP027080.1"/>
</dbReference>
<organism evidence="1 2">
    <name type="scientific">Mesoterricola silvestris</name>
    <dbReference type="NCBI Taxonomy" id="2927979"/>
    <lineage>
        <taxon>Bacteria</taxon>
        <taxon>Pseudomonadati</taxon>
        <taxon>Acidobacteriota</taxon>
        <taxon>Holophagae</taxon>
        <taxon>Holophagales</taxon>
        <taxon>Holophagaceae</taxon>
        <taxon>Mesoterricola</taxon>
    </lineage>
</organism>